<feature type="region of interest" description="Disordered" evidence="1">
    <location>
        <begin position="22"/>
        <end position="65"/>
    </location>
</feature>
<name>A0A7T6Z655_9BACI</name>
<accession>A0A7T6Z655</accession>
<evidence type="ECO:0008006" key="4">
    <source>
        <dbReference type="Google" id="ProtNLM"/>
    </source>
</evidence>
<evidence type="ECO:0000313" key="3">
    <source>
        <dbReference type="Proteomes" id="UP000595823"/>
    </source>
</evidence>
<keyword evidence="3" id="KW-1185">Reference proteome</keyword>
<evidence type="ECO:0000256" key="1">
    <source>
        <dbReference type="SAM" id="MobiDB-lite"/>
    </source>
</evidence>
<proteinExistence type="predicted"/>
<gene>
    <name evidence="2" type="ORF">HUG15_19375</name>
</gene>
<dbReference type="KEGG" id="scia:HUG15_19375"/>
<dbReference type="AlphaFoldDB" id="A0A7T6Z655"/>
<sequence length="142" mass="16155">MKKYYAIVSVVMLVACSADDVNESSNVDEGSITENGEENVETENIVEDDSSEENENMGESGQPFFENHRDEMSELSVVEEEIGMEFDEVDIQNDQGGSRVILYENDGIPEYKSIYIQNDQRLKIINLNDQDEENGLIYQEII</sequence>
<reference evidence="2 3" key="1">
    <citation type="submission" date="2020-06" db="EMBL/GenBank/DDBJ databases">
        <title>Genomic analysis of Salicibibacter sp. NKC5-3.</title>
        <authorList>
            <person name="Oh Y.J."/>
        </authorList>
    </citation>
    <scope>NUCLEOTIDE SEQUENCE [LARGE SCALE GENOMIC DNA]</scope>
    <source>
        <strain evidence="2 3">NKC5-3</strain>
    </source>
</reference>
<dbReference type="EMBL" id="CP054705">
    <property type="protein sequence ID" value="QQK77528.1"/>
    <property type="molecule type" value="Genomic_DNA"/>
</dbReference>
<feature type="compositionally biased region" description="Acidic residues" evidence="1">
    <location>
        <begin position="35"/>
        <end position="56"/>
    </location>
</feature>
<dbReference type="Proteomes" id="UP000595823">
    <property type="component" value="Chromosome"/>
</dbReference>
<organism evidence="2 3">
    <name type="scientific">Salicibibacter cibarius</name>
    <dbReference type="NCBI Taxonomy" id="2743000"/>
    <lineage>
        <taxon>Bacteria</taxon>
        <taxon>Bacillati</taxon>
        <taxon>Bacillota</taxon>
        <taxon>Bacilli</taxon>
        <taxon>Bacillales</taxon>
        <taxon>Bacillaceae</taxon>
        <taxon>Salicibibacter</taxon>
    </lineage>
</organism>
<protein>
    <recommendedName>
        <fullName evidence="4">Lipoprotein</fullName>
    </recommendedName>
</protein>
<evidence type="ECO:0000313" key="2">
    <source>
        <dbReference type="EMBL" id="QQK77528.1"/>
    </source>
</evidence>
<dbReference type="RefSeq" id="WP_200124924.1">
    <property type="nucleotide sequence ID" value="NZ_CP054705.1"/>
</dbReference>
<dbReference type="PROSITE" id="PS51257">
    <property type="entry name" value="PROKAR_LIPOPROTEIN"/>
    <property type="match status" value="1"/>
</dbReference>